<gene>
    <name evidence="2" type="ORF">J5X90_22000</name>
</gene>
<sequence length="48" mass="5489">MKKLDKQQMSLVMGGDSRSPDLPAKQRAEIMENEAKKGTTQWLVQKEK</sequence>
<organism evidence="2 3">
    <name type="scientific">Pseudoalteromonas viridis</name>
    <dbReference type="NCBI Taxonomy" id="339617"/>
    <lineage>
        <taxon>Bacteria</taxon>
        <taxon>Pseudomonadati</taxon>
        <taxon>Pseudomonadota</taxon>
        <taxon>Gammaproteobacteria</taxon>
        <taxon>Alteromonadales</taxon>
        <taxon>Pseudoalteromonadaceae</taxon>
        <taxon>Pseudoalteromonas</taxon>
    </lineage>
</organism>
<keyword evidence="3" id="KW-1185">Reference proteome</keyword>
<evidence type="ECO:0000256" key="1">
    <source>
        <dbReference type="SAM" id="MobiDB-lite"/>
    </source>
</evidence>
<feature type="region of interest" description="Disordered" evidence="1">
    <location>
        <begin position="1"/>
        <end position="23"/>
    </location>
</feature>
<name>A0ABX7V9E7_9GAMM</name>
<dbReference type="RefSeq" id="WP_209053741.1">
    <property type="nucleotide sequence ID" value="NZ_CP072426.1"/>
</dbReference>
<accession>A0ABX7V9E7</accession>
<dbReference type="EMBL" id="CP072426">
    <property type="protein sequence ID" value="QTL37521.1"/>
    <property type="molecule type" value="Genomic_DNA"/>
</dbReference>
<dbReference type="Proteomes" id="UP000665025">
    <property type="component" value="Chromosome 2"/>
</dbReference>
<evidence type="ECO:0000313" key="2">
    <source>
        <dbReference type="EMBL" id="QTL37521.1"/>
    </source>
</evidence>
<reference evidence="2 3" key="1">
    <citation type="submission" date="2021-03" db="EMBL/GenBank/DDBJ databases">
        <title>Complete Genome of Pseudoalteromonas viridis Strain BBR56, a new biocontrol bacterial candidate.</title>
        <authorList>
            <person name="Handayani D.P."/>
            <person name="Isnansetyo A."/>
            <person name="Istiqomah I."/>
            <person name="Jumina J."/>
        </authorList>
    </citation>
    <scope>NUCLEOTIDE SEQUENCE [LARGE SCALE GENOMIC DNA]</scope>
    <source>
        <strain evidence="2 3">BBR56</strain>
    </source>
</reference>
<proteinExistence type="predicted"/>
<protein>
    <submittedName>
        <fullName evidence="2">Uncharacterized protein</fullName>
    </submittedName>
</protein>
<evidence type="ECO:0000313" key="3">
    <source>
        <dbReference type="Proteomes" id="UP000665025"/>
    </source>
</evidence>